<dbReference type="Proteomes" id="UP000297734">
    <property type="component" value="Unassembled WGS sequence"/>
</dbReference>
<dbReference type="RefSeq" id="WP_054069327.1">
    <property type="nucleotide sequence ID" value="NZ_QUZT01000087.1"/>
</dbReference>
<organism evidence="2 3">
    <name type="scientific">Pseudomonas nabeulensis</name>
    <dbReference type="NCBI Taxonomy" id="2293833"/>
    <lineage>
        <taxon>Bacteria</taxon>
        <taxon>Pseudomonadati</taxon>
        <taxon>Pseudomonadota</taxon>
        <taxon>Gammaproteobacteria</taxon>
        <taxon>Pseudomonadales</taxon>
        <taxon>Pseudomonadaceae</taxon>
        <taxon>Pseudomonas</taxon>
    </lineage>
</organism>
<keyword evidence="3" id="KW-1185">Reference proteome</keyword>
<gene>
    <name evidence="2" type="ORF">DYL61_28420</name>
</gene>
<evidence type="ECO:0000256" key="1">
    <source>
        <dbReference type="SAM" id="MobiDB-lite"/>
    </source>
</evidence>
<reference evidence="2 3" key="1">
    <citation type="journal article" date="2019" name="Syst. Appl. Microbiol.">
        <title>New species of pathogenic Pseudomonas isolated from citrus in Tunisia: Proposal of Pseudomonas kairouanensis sp. nov. and Pseudomonas nabeulensis sp. nov.</title>
        <authorList>
            <person name="Oueslati M."/>
            <person name="Mulet M."/>
            <person name="Gomila M."/>
            <person name="Berge O."/>
            <person name="Hajlaoui M.R."/>
            <person name="Lalucat J."/>
            <person name="Sadfi-Zouaoui N."/>
            <person name="Garcia-Valdes E."/>
        </authorList>
    </citation>
    <scope>NUCLEOTIDE SEQUENCE [LARGE SCALE GENOMIC DNA]</scope>
    <source>
        <strain evidence="2 3">E10B</strain>
    </source>
</reference>
<dbReference type="OrthoDB" id="6987385at2"/>
<protein>
    <submittedName>
        <fullName evidence="2">Uncharacterized protein</fullName>
    </submittedName>
</protein>
<evidence type="ECO:0000313" key="2">
    <source>
        <dbReference type="EMBL" id="TFY86038.1"/>
    </source>
</evidence>
<dbReference type="AlphaFoldDB" id="A0A4Z0AJ51"/>
<proteinExistence type="predicted"/>
<name>A0A4Z0AJ51_9PSED</name>
<accession>A0A4Z0AJ51</accession>
<comment type="caution">
    <text evidence="2">The sequence shown here is derived from an EMBL/GenBank/DDBJ whole genome shotgun (WGS) entry which is preliminary data.</text>
</comment>
<feature type="region of interest" description="Disordered" evidence="1">
    <location>
        <begin position="48"/>
        <end position="74"/>
    </location>
</feature>
<sequence length="74" mass="8380">MFDKPRFIISFILGNQPQSRTLEHDSETLAPVEAEALVKQTFPELKGASMTDVQVQKRIKPDESDNVPGHYQQP</sequence>
<dbReference type="EMBL" id="QUZT01000087">
    <property type="protein sequence ID" value="TFY86038.1"/>
    <property type="molecule type" value="Genomic_DNA"/>
</dbReference>
<evidence type="ECO:0000313" key="3">
    <source>
        <dbReference type="Proteomes" id="UP000297734"/>
    </source>
</evidence>